<proteinExistence type="inferred from homology"/>
<dbReference type="InterPro" id="IPR035906">
    <property type="entry name" value="MetI-like_sf"/>
</dbReference>
<feature type="transmembrane region" description="Helical" evidence="7">
    <location>
        <begin position="237"/>
        <end position="258"/>
    </location>
</feature>
<evidence type="ECO:0000256" key="1">
    <source>
        <dbReference type="ARBA" id="ARBA00004651"/>
    </source>
</evidence>
<dbReference type="GO" id="GO:0022857">
    <property type="term" value="F:transmembrane transporter activity"/>
    <property type="evidence" value="ECO:0007669"/>
    <property type="project" value="InterPro"/>
</dbReference>
<feature type="transmembrane region" description="Helical" evidence="7">
    <location>
        <begin position="59"/>
        <end position="89"/>
    </location>
</feature>
<comment type="subcellular location">
    <subcellularLocation>
        <location evidence="1 7">Cell membrane</location>
        <topology evidence="1 7">Multi-pass membrane protein</topology>
    </subcellularLocation>
</comment>
<name>A0A7X6KX24_9CELL</name>
<evidence type="ECO:0000256" key="5">
    <source>
        <dbReference type="ARBA" id="ARBA00022989"/>
    </source>
</evidence>
<keyword evidence="6 7" id="KW-0472">Membrane</keyword>
<sequence length="300" mass="31604">MSDLLFDAPGPRARRRMLIANIVAALVLLAIAAVFIVALADKEQLTAAKWSPFLTADVWQYYLLPGLRGTLVAAGISIVTSMLFGLLFGIGRLSPIAPVRWICGTVVEFFRAVPVLLMMVFGWLFLGQLQILPVNQLPLVAVVAGLTLYNGSVVAELIRSGVHGLPRGQREAGLAIGLTEGSTLWSVLLPQALVAMLPALVSQLVVILKDSALGYLITYVELLRQGRQIGTTYQNLIPALIVVALIFILLNVTLSALANRLARKLRGRTAGPVRSGAPGGAVGAAGAVGTTGTVAAQARG</sequence>
<dbReference type="SUPFAM" id="SSF161098">
    <property type="entry name" value="MetI-like"/>
    <property type="match status" value="1"/>
</dbReference>
<comment type="similarity">
    <text evidence="7">Belongs to the binding-protein-dependent transport system permease family.</text>
</comment>
<dbReference type="GO" id="GO:0006865">
    <property type="term" value="P:amino acid transport"/>
    <property type="evidence" value="ECO:0007669"/>
    <property type="project" value="TreeGrafter"/>
</dbReference>
<dbReference type="PROSITE" id="PS50928">
    <property type="entry name" value="ABC_TM1"/>
    <property type="match status" value="1"/>
</dbReference>
<dbReference type="CDD" id="cd06261">
    <property type="entry name" value="TM_PBP2"/>
    <property type="match status" value="1"/>
</dbReference>
<feature type="transmembrane region" description="Helical" evidence="7">
    <location>
        <begin position="101"/>
        <end position="125"/>
    </location>
</feature>
<evidence type="ECO:0000256" key="7">
    <source>
        <dbReference type="RuleBase" id="RU363032"/>
    </source>
</evidence>
<evidence type="ECO:0000313" key="9">
    <source>
        <dbReference type="EMBL" id="NKY23802.1"/>
    </source>
</evidence>
<keyword evidence="4 7" id="KW-0812">Transmembrane</keyword>
<protein>
    <submittedName>
        <fullName evidence="9">Amino acid ABC transporter permease</fullName>
    </submittedName>
</protein>
<evidence type="ECO:0000256" key="4">
    <source>
        <dbReference type="ARBA" id="ARBA00022692"/>
    </source>
</evidence>
<dbReference type="NCBIfam" id="TIGR01726">
    <property type="entry name" value="HEQRo_perm_3TM"/>
    <property type="match status" value="1"/>
</dbReference>
<dbReference type="Pfam" id="PF00528">
    <property type="entry name" value="BPD_transp_1"/>
    <property type="match status" value="1"/>
</dbReference>
<feature type="transmembrane region" description="Helical" evidence="7">
    <location>
        <begin position="18"/>
        <end position="39"/>
    </location>
</feature>
<dbReference type="EMBL" id="JAAXOX010000009">
    <property type="protein sequence ID" value="NKY23802.1"/>
    <property type="molecule type" value="Genomic_DNA"/>
</dbReference>
<dbReference type="PANTHER" id="PTHR30614">
    <property type="entry name" value="MEMBRANE COMPONENT OF AMINO ACID ABC TRANSPORTER"/>
    <property type="match status" value="1"/>
</dbReference>
<keyword evidence="3" id="KW-1003">Cell membrane</keyword>
<evidence type="ECO:0000259" key="8">
    <source>
        <dbReference type="PROSITE" id="PS50928"/>
    </source>
</evidence>
<keyword evidence="2 7" id="KW-0813">Transport</keyword>
<evidence type="ECO:0000256" key="2">
    <source>
        <dbReference type="ARBA" id="ARBA00022448"/>
    </source>
</evidence>
<keyword evidence="5 7" id="KW-1133">Transmembrane helix</keyword>
<dbReference type="InterPro" id="IPR010065">
    <property type="entry name" value="AA_ABC_transptr_permease_3TM"/>
</dbReference>
<feature type="transmembrane region" description="Helical" evidence="7">
    <location>
        <begin position="192"/>
        <end position="217"/>
    </location>
</feature>
<keyword evidence="10" id="KW-1185">Reference proteome</keyword>
<accession>A0A7X6KX24</accession>
<dbReference type="RefSeq" id="WP_168630938.1">
    <property type="nucleotide sequence ID" value="NZ_BONL01000007.1"/>
</dbReference>
<dbReference type="PANTHER" id="PTHR30614:SF21">
    <property type="entry name" value="AMINO ACID ABC TRANSPORTER PERMEASE"/>
    <property type="match status" value="1"/>
</dbReference>
<reference evidence="9 10" key="1">
    <citation type="submission" date="2020-04" db="EMBL/GenBank/DDBJ databases">
        <title>MicrobeNet Type strains.</title>
        <authorList>
            <person name="Nicholson A.C."/>
        </authorList>
    </citation>
    <scope>NUCLEOTIDE SEQUENCE [LARGE SCALE GENOMIC DNA]</scope>
    <source>
        <strain evidence="9 10">ATCC BAA-788</strain>
    </source>
</reference>
<comment type="caution">
    <text evidence="9">The sequence shown here is derived from an EMBL/GenBank/DDBJ whole genome shotgun (WGS) entry which is preliminary data.</text>
</comment>
<feature type="domain" description="ABC transmembrane type-1" evidence="8">
    <location>
        <begin position="67"/>
        <end position="258"/>
    </location>
</feature>
<dbReference type="InterPro" id="IPR043429">
    <property type="entry name" value="ArtM/GltK/GlnP/TcyL/YhdX-like"/>
</dbReference>
<gene>
    <name evidence="9" type="ORF">HGA03_14120</name>
</gene>
<dbReference type="AlphaFoldDB" id="A0A7X6KX24"/>
<organism evidence="9 10">
    <name type="scientific">Cellulomonas denverensis</name>
    <dbReference type="NCBI Taxonomy" id="264297"/>
    <lineage>
        <taxon>Bacteria</taxon>
        <taxon>Bacillati</taxon>
        <taxon>Actinomycetota</taxon>
        <taxon>Actinomycetes</taxon>
        <taxon>Micrococcales</taxon>
        <taxon>Cellulomonadaceae</taxon>
        <taxon>Cellulomonas</taxon>
    </lineage>
</organism>
<evidence type="ECO:0000313" key="10">
    <source>
        <dbReference type="Proteomes" id="UP000581206"/>
    </source>
</evidence>
<evidence type="ECO:0000256" key="6">
    <source>
        <dbReference type="ARBA" id="ARBA00023136"/>
    </source>
</evidence>
<dbReference type="Proteomes" id="UP000581206">
    <property type="component" value="Unassembled WGS sequence"/>
</dbReference>
<dbReference type="Gene3D" id="1.10.3720.10">
    <property type="entry name" value="MetI-like"/>
    <property type="match status" value="1"/>
</dbReference>
<evidence type="ECO:0000256" key="3">
    <source>
        <dbReference type="ARBA" id="ARBA00022475"/>
    </source>
</evidence>
<dbReference type="GO" id="GO:0043190">
    <property type="term" value="C:ATP-binding cassette (ABC) transporter complex"/>
    <property type="evidence" value="ECO:0007669"/>
    <property type="project" value="InterPro"/>
</dbReference>
<dbReference type="InterPro" id="IPR000515">
    <property type="entry name" value="MetI-like"/>
</dbReference>
<feature type="transmembrane region" description="Helical" evidence="7">
    <location>
        <begin position="137"/>
        <end position="158"/>
    </location>
</feature>